<feature type="region of interest" description="Disordered" evidence="2">
    <location>
        <begin position="496"/>
        <end position="519"/>
    </location>
</feature>
<accession>A0A6P6VWM5</accession>
<dbReference type="PROSITE" id="PS50118">
    <property type="entry name" value="HMG_BOX_2"/>
    <property type="match status" value="1"/>
</dbReference>
<organism evidence="4 5">
    <name type="scientific">Coffea arabica</name>
    <name type="common">Arabian coffee</name>
    <dbReference type="NCBI Taxonomy" id="13443"/>
    <lineage>
        <taxon>Eukaryota</taxon>
        <taxon>Viridiplantae</taxon>
        <taxon>Streptophyta</taxon>
        <taxon>Embryophyta</taxon>
        <taxon>Tracheophyta</taxon>
        <taxon>Spermatophyta</taxon>
        <taxon>Magnoliopsida</taxon>
        <taxon>eudicotyledons</taxon>
        <taxon>Gunneridae</taxon>
        <taxon>Pentapetalae</taxon>
        <taxon>asterids</taxon>
        <taxon>lamiids</taxon>
        <taxon>Gentianales</taxon>
        <taxon>Rubiaceae</taxon>
        <taxon>Ixoroideae</taxon>
        <taxon>Gardenieae complex</taxon>
        <taxon>Bertiereae - Coffeeae clade</taxon>
        <taxon>Coffeeae</taxon>
        <taxon>Coffea</taxon>
    </lineage>
</organism>
<dbReference type="Gene3D" id="1.10.30.10">
    <property type="entry name" value="High mobility group box domain"/>
    <property type="match status" value="1"/>
</dbReference>
<dbReference type="AlphaFoldDB" id="A0A6P6VWM5"/>
<dbReference type="PANTHER" id="PTHR34835:SF90">
    <property type="entry name" value="AMINOTRANSFERASE-LIKE PLANT MOBILE DOMAIN-CONTAINING PROTEIN"/>
    <property type="match status" value="1"/>
</dbReference>
<gene>
    <name evidence="5 6" type="primary">LOC113727520</name>
</gene>
<sequence length="726" mass="82841">MPRKRKLKEFHEKGQQRTRRGEEDQDITKPKRPIHPFILFRKQHFENLKGQNGAGVCGSKGNASAKQAWEKLSEAEKAQLMNKYKEDLQIYKESIEKLGKSTSFDRAKREITIRSSPCQLLKLVSKLDDIKKEAIREIGFGGLLEIQCHSMPSCLLTWLIQHFNPSQCHIQLDGGQILQVTARDVEITLGIPGNGPIPKEDEDASEEEVDIIPRRYKWIDLLEELISMESGEEFKKKFVIFVCGCLLAPSKRAEHTTKLWRCLHSVEEIRNMNWAEYVRIKLCSQLQDFQLKRRKYVGGCIFFLMVFYLDRVSILNHHVPRTMPRVKAWTDSVIQERINIEMNTHRQYGFGKVEAQFDDNVNTCHDVVDLRDELFVRLANSGFVDVAAVLAAISNIPLTFQSRVVNVGELLCGKSSTAVHHDCSRSEDILLNGNRRSKLTVGVKRARAGKSLVQQQSFNQFENENDLGVQKWVNNNLDTEIPFKETAEDVLTFIPEGGEEEEEEEDLTFTEKSSQKNGEDLRKHELRLLGDLPVHVQEILGEDASLPNAEATVYAPVPTDDGVNLSALKTHQMDLQVGNNQEIEVSVKSPLTVESSPTEIIGVVDKIDAVELIEEKKNNLQSVMDFVMLEWKDFEGHVKMIQNSISGFFGELESGETDLKPVQESASKNSEELISRRKWVEKRFKKLDEKEKLILELLQKVELAQNKFATIRNFVGEKLENIAFQG</sequence>
<evidence type="ECO:0000313" key="4">
    <source>
        <dbReference type="Proteomes" id="UP001652660"/>
    </source>
</evidence>
<dbReference type="GeneID" id="113727520"/>
<reference evidence="4" key="1">
    <citation type="journal article" date="2025" name="Foods">
        <title>Unveiling the Microbial Signatures of Arabica Coffee Cherries: Insights into Ripeness Specific Diversity, Functional Traits, and Implications for Quality and Safety.</title>
        <authorList>
            <consortium name="RefSeq"/>
            <person name="Tenea G.N."/>
            <person name="Cifuentes V."/>
            <person name="Reyes P."/>
            <person name="Cevallos-Vallejos M."/>
        </authorList>
    </citation>
    <scope>NUCLEOTIDE SEQUENCE [LARGE SCALE GENOMIC DNA]</scope>
</reference>
<dbReference type="GO" id="GO:0003677">
    <property type="term" value="F:DNA binding"/>
    <property type="evidence" value="ECO:0007669"/>
    <property type="project" value="UniProtKB-UniRule"/>
</dbReference>
<evidence type="ECO:0000256" key="1">
    <source>
        <dbReference type="PROSITE-ProRule" id="PRU00267"/>
    </source>
</evidence>
<dbReference type="SUPFAM" id="SSF47095">
    <property type="entry name" value="HMG-box"/>
    <property type="match status" value="1"/>
</dbReference>
<dbReference type="InterPro" id="IPR036910">
    <property type="entry name" value="HMG_box_dom_sf"/>
</dbReference>
<protein>
    <submittedName>
        <fullName evidence="5 6">Uncharacterized protein LOC113727520</fullName>
    </submittedName>
</protein>
<evidence type="ECO:0000259" key="3">
    <source>
        <dbReference type="PROSITE" id="PS50118"/>
    </source>
</evidence>
<dbReference type="Proteomes" id="UP001652660">
    <property type="component" value="Chromosome 2c"/>
</dbReference>
<evidence type="ECO:0000313" key="6">
    <source>
        <dbReference type="RefSeq" id="XP_027107540.1"/>
    </source>
</evidence>
<dbReference type="RefSeq" id="XP_027107538.1">
    <property type="nucleotide sequence ID" value="XM_027251737.1"/>
</dbReference>
<dbReference type="OrthoDB" id="1746575at2759"/>
<proteinExistence type="predicted"/>
<feature type="compositionally biased region" description="Acidic residues" evidence="2">
    <location>
        <begin position="497"/>
        <end position="508"/>
    </location>
</feature>
<keyword evidence="1" id="KW-0238">DNA-binding</keyword>
<feature type="DNA-binding region" description="HMG box" evidence="1">
    <location>
        <begin position="30"/>
        <end position="99"/>
    </location>
</feature>
<evidence type="ECO:0000256" key="2">
    <source>
        <dbReference type="SAM" id="MobiDB-lite"/>
    </source>
</evidence>
<dbReference type="RefSeq" id="XP_027107540.1">
    <property type="nucleotide sequence ID" value="XM_027251739.1"/>
</dbReference>
<reference evidence="5 6" key="2">
    <citation type="submission" date="2025-04" db="UniProtKB">
        <authorList>
            <consortium name="RefSeq"/>
        </authorList>
    </citation>
    <scope>IDENTIFICATION</scope>
    <source>
        <tissue evidence="5 6">Leaves</tissue>
    </source>
</reference>
<feature type="region of interest" description="Disordered" evidence="2">
    <location>
        <begin position="1"/>
        <end position="32"/>
    </location>
</feature>
<feature type="compositionally biased region" description="Basic and acidic residues" evidence="2">
    <location>
        <begin position="9"/>
        <end position="29"/>
    </location>
</feature>
<feature type="domain" description="HMG box" evidence="3">
    <location>
        <begin position="30"/>
        <end position="99"/>
    </location>
</feature>
<name>A0A6P6VWM5_COFAR</name>
<dbReference type="InterPro" id="IPR009071">
    <property type="entry name" value="HMG_box_dom"/>
</dbReference>
<dbReference type="PANTHER" id="PTHR34835">
    <property type="entry name" value="OS07G0283600 PROTEIN-RELATED"/>
    <property type="match status" value="1"/>
</dbReference>
<keyword evidence="1" id="KW-0539">Nucleus</keyword>
<keyword evidence="4" id="KW-1185">Reference proteome</keyword>
<dbReference type="GO" id="GO:0005634">
    <property type="term" value="C:nucleus"/>
    <property type="evidence" value="ECO:0007669"/>
    <property type="project" value="UniProtKB-UniRule"/>
</dbReference>
<evidence type="ECO:0000313" key="5">
    <source>
        <dbReference type="RefSeq" id="XP_027107538.1"/>
    </source>
</evidence>